<dbReference type="PANTHER" id="PTHR43976:SF16">
    <property type="entry name" value="SHORT-CHAIN DEHYDROGENASE_REDUCTASE FAMILY PROTEIN"/>
    <property type="match status" value="1"/>
</dbReference>
<feature type="non-terminal residue" evidence="4">
    <location>
        <position position="1"/>
    </location>
</feature>
<dbReference type="Pfam" id="PF00106">
    <property type="entry name" value="adh_short"/>
    <property type="match status" value="1"/>
</dbReference>
<gene>
    <name evidence="4" type="ORF">METZ01_LOCUS4719</name>
</gene>
<evidence type="ECO:0000313" key="4">
    <source>
        <dbReference type="EMBL" id="SUZ51865.1"/>
    </source>
</evidence>
<dbReference type="CDD" id="cd05374">
    <property type="entry name" value="17beta-HSD-like_SDR_c"/>
    <property type="match status" value="1"/>
</dbReference>
<feature type="non-terminal residue" evidence="4">
    <location>
        <position position="281"/>
    </location>
</feature>
<dbReference type="SUPFAM" id="SSF51735">
    <property type="entry name" value="NAD(P)-binding Rossmann-fold domains"/>
    <property type="match status" value="1"/>
</dbReference>
<comment type="similarity">
    <text evidence="1">Belongs to the short-chain dehydrogenases/reductases (SDR) family.</text>
</comment>
<dbReference type="InterPro" id="IPR051911">
    <property type="entry name" value="SDR_oxidoreductase"/>
</dbReference>
<organism evidence="4">
    <name type="scientific">marine metagenome</name>
    <dbReference type="NCBI Taxonomy" id="408172"/>
    <lineage>
        <taxon>unclassified sequences</taxon>
        <taxon>metagenomes</taxon>
        <taxon>ecological metagenomes</taxon>
    </lineage>
</organism>
<dbReference type="EMBL" id="UINC01000244">
    <property type="protein sequence ID" value="SUZ51865.1"/>
    <property type="molecule type" value="Genomic_DNA"/>
</dbReference>
<dbReference type="InterPro" id="IPR002347">
    <property type="entry name" value="SDR_fam"/>
</dbReference>
<dbReference type="InterPro" id="IPR057326">
    <property type="entry name" value="KR_dom"/>
</dbReference>
<protein>
    <recommendedName>
        <fullName evidence="3">Ketoreductase domain-containing protein</fullName>
    </recommendedName>
</protein>
<dbReference type="GO" id="GO:0016491">
    <property type="term" value="F:oxidoreductase activity"/>
    <property type="evidence" value="ECO:0007669"/>
    <property type="project" value="UniProtKB-KW"/>
</dbReference>
<dbReference type="SMART" id="SM00822">
    <property type="entry name" value="PKS_KR"/>
    <property type="match status" value="1"/>
</dbReference>
<dbReference type="PRINTS" id="PR00081">
    <property type="entry name" value="GDHRDH"/>
</dbReference>
<dbReference type="PROSITE" id="PS00061">
    <property type="entry name" value="ADH_SHORT"/>
    <property type="match status" value="1"/>
</dbReference>
<dbReference type="InterPro" id="IPR020904">
    <property type="entry name" value="Sc_DH/Rdtase_CS"/>
</dbReference>
<reference evidence="4" key="1">
    <citation type="submission" date="2018-05" db="EMBL/GenBank/DDBJ databases">
        <authorList>
            <person name="Lanie J.A."/>
            <person name="Ng W.-L."/>
            <person name="Kazmierczak K.M."/>
            <person name="Andrzejewski T.M."/>
            <person name="Davidsen T.M."/>
            <person name="Wayne K.J."/>
            <person name="Tettelin H."/>
            <person name="Glass J.I."/>
            <person name="Rusch D."/>
            <person name="Podicherti R."/>
            <person name="Tsui H.-C.T."/>
            <person name="Winkler M.E."/>
        </authorList>
    </citation>
    <scope>NUCLEOTIDE SEQUENCE</scope>
</reference>
<dbReference type="PANTHER" id="PTHR43976">
    <property type="entry name" value="SHORT CHAIN DEHYDROGENASE"/>
    <property type="match status" value="1"/>
</dbReference>
<name>A0A381NBE2_9ZZZZ</name>
<proteinExistence type="inferred from homology"/>
<dbReference type="Gene3D" id="3.40.50.720">
    <property type="entry name" value="NAD(P)-binding Rossmann-like Domain"/>
    <property type="match status" value="1"/>
</dbReference>
<evidence type="ECO:0000256" key="1">
    <source>
        <dbReference type="ARBA" id="ARBA00006484"/>
    </source>
</evidence>
<dbReference type="AlphaFoldDB" id="A0A381NBE2"/>
<dbReference type="InterPro" id="IPR036291">
    <property type="entry name" value="NAD(P)-bd_dom_sf"/>
</dbReference>
<evidence type="ECO:0000256" key="2">
    <source>
        <dbReference type="ARBA" id="ARBA00023002"/>
    </source>
</evidence>
<keyword evidence="2" id="KW-0560">Oxidoreductase</keyword>
<accession>A0A381NBE2</accession>
<dbReference type="PRINTS" id="PR00080">
    <property type="entry name" value="SDRFAMILY"/>
</dbReference>
<evidence type="ECO:0000259" key="3">
    <source>
        <dbReference type="SMART" id="SM00822"/>
    </source>
</evidence>
<feature type="domain" description="Ketoreductase" evidence="3">
    <location>
        <begin position="7"/>
        <end position="185"/>
    </location>
</feature>
<sequence>MKTEETGIAVVTGTSTGIGFAAALELARQGYTVFAGMRDTGKAQALTKAAEQESLGVTVIPLDVTSAMSSDAAFETILRTGPIDVLVNNAGIGGATPLELTPEHEHRAIFETNYFGAVRCIQAVLPQMRERRQGTIVNVTSMEGLVAMPNQIPYSATKWALECLGEALAHEVFRFNVRVVNIEPGVIMTQIFDNSTEATRYDKQSPYQPIMRRNGKMFKAGFDANVQPERVAETIVTAIHSSKYQLRWPVGDDAEGMFNGRRAIDDEDWVEMGGDLTDEDY</sequence>